<organism evidence="2 3">
    <name type="scientific">Oryza rufipogon</name>
    <name type="common">Brownbeard rice</name>
    <name type="synonym">Asian wild rice</name>
    <dbReference type="NCBI Taxonomy" id="4529"/>
    <lineage>
        <taxon>Eukaryota</taxon>
        <taxon>Viridiplantae</taxon>
        <taxon>Streptophyta</taxon>
        <taxon>Embryophyta</taxon>
        <taxon>Tracheophyta</taxon>
        <taxon>Spermatophyta</taxon>
        <taxon>Magnoliopsida</taxon>
        <taxon>Liliopsida</taxon>
        <taxon>Poales</taxon>
        <taxon>Poaceae</taxon>
        <taxon>BOP clade</taxon>
        <taxon>Oryzoideae</taxon>
        <taxon>Oryzeae</taxon>
        <taxon>Oryzinae</taxon>
        <taxon>Oryza</taxon>
    </lineage>
</organism>
<accession>A0A0E0QIR1</accession>
<reference evidence="3" key="1">
    <citation type="submission" date="2013-06" db="EMBL/GenBank/DDBJ databases">
        <authorList>
            <person name="Zhao Q."/>
        </authorList>
    </citation>
    <scope>NUCLEOTIDE SEQUENCE</scope>
    <source>
        <strain evidence="3">cv. W1943</strain>
    </source>
</reference>
<evidence type="ECO:0000313" key="3">
    <source>
        <dbReference type="Proteomes" id="UP000008022"/>
    </source>
</evidence>
<proteinExistence type="predicted"/>
<protein>
    <submittedName>
        <fullName evidence="2">Uncharacterized protein</fullName>
    </submittedName>
</protein>
<dbReference type="AlphaFoldDB" id="A0A0E0QIR1"/>
<dbReference type="EnsemblPlants" id="ORUFI08G15800.1">
    <property type="protein sequence ID" value="ORUFI08G15800.1"/>
    <property type="gene ID" value="ORUFI08G15800"/>
</dbReference>
<feature type="compositionally biased region" description="Polar residues" evidence="1">
    <location>
        <begin position="75"/>
        <end position="98"/>
    </location>
</feature>
<name>A0A0E0QIR1_ORYRU</name>
<keyword evidence="3" id="KW-1185">Reference proteome</keyword>
<feature type="region of interest" description="Disordered" evidence="1">
    <location>
        <begin position="71"/>
        <end position="108"/>
    </location>
</feature>
<sequence length="203" mass="22266">MAHQELAALQDQQHHEFRAARARRARRELRRRRHAAAVVRLEAEPHGAVAAAAGRGLQVLFSTDPSPWIQLKPAHTSTRNQSTATNRSNAMHKSQWRWSRSPPPPAAAAALQRRHRSHGAELGQVRTTDAAAALAAARCRHASVRHNAPVRRASPSPAVRPWRSAAAFSAARRAIPAQAVAPFLRSAACVRKKRIGERCGLHL</sequence>
<reference evidence="2" key="2">
    <citation type="submission" date="2015-06" db="UniProtKB">
        <authorList>
            <consortium name="EnsemblPlants"/>
        </authorList>
    </citation>
    <scope>IDENTIFICATION</scope>
</reference>
<dbReference type="Proteomes" id="UP000008022">
    <property type="component" value="Unassembled WGS sequence"/>
</dbReference>
<dbReference type="Gramene" id="ORUFI08G15800.1">
    <property type="protein sequence ID" value="ORUFI08G15800.1"/>
    <property type="gene ID" value="ORUFI08G15800"/>
</dbReference>
<evidence type="ECO:0000256" key="1">
    <source>
        <dbReference type="SAM" id="MobiDB-lite"/>
    </source>
</evidence>
<evidence type="ECO:0000313" key="2">
    <source>
        <dbReference type="EnsemblPlants" id="ORUFI08G15800.1"/>
    </source>
</evidence>
<dbReference type="HOGENOM" id="CLU_1350832_0_0_1"/>